<evidence type="ECO:0000313" key="3">
    <source>
        <dbReference type="EMBL" id="KAJ1914059.1"/>
    </source>
</evidence>
<keyword evidence="1" id="KW-0812">Transmembrane</keyword>
<feature type="transmembrane region" description="Helical" evidence="1">
    <location>
        <begin position="213"/>
        <end position="235"/>
    </location>
</feature>
<comment type="caution">
    <text evidence="3">The sequence shown here is derived from an EMBL/GenBank/DDBJ whole genome shotgun (WGS) entry which is preliminary data.</text>
</comment>
<keyword evidence="1" id="KW-0472">Membrane</keyword>
<keyword evidence="4" id="KW-1185">Reference proteome</keyword>
<protein>
    <recommendedName>
        <fullName evidence="2">DUF2470 domain-containing protein</fullName>
    </recommendedName>
</protein>
<sequence>MKQRRQKAPSSKLPISVQAQVVKTLNDNHKDELVYIARHYGERKTAFSARIVDLDSNGFTLVWKYKPTDDGDGGNSEDQEKAHDEEMLFAFRTQAKNSEDVLQSIGSLAEDARKALKVSEGTKLPVRPEDRAKYSGNSTTTTTKGGKQAFELVDFTFQPPNPIAAILVIVGMIGCTYTIYATNNSMYKDAEEPYFIKLLSPLATPLTLRLISIYAWVVHLIEASLATALCTLIHVVSPKQMPKDTAVRWVLGTLAFGIFCFHGLWTRIGQQFQKLDG</sequence>
<reference evidence="3" key="1">
    <citation type="submission" date="2022-07" db="EMBL/GenBank/DDBJ databases">
        <title>Phylogenomic reconstructions and comparative analyses of Kickxellomycotina fungi.</title>
        <authorList>
            <person name="Reynolds N.K."/>
            <person name="Stajich J.E."/>
            <person name="Barry K."/>
            <person name="Grigoriev I.V."/>
            <person name="Crous P."/>
            <person name="Smith M.E."/>
        </authorList>
    </citation>
    <scope>NUCLEOTIDE SEQUENCE</scope>
    <source>
        <strain evidence="3">NBRC 100468</strain>
    </source>
</reference>
<keyword evidence="1" id="KW-1133">Transmembrane helix</keyword>
<feature type="domain" description="DUF2470" evidence="2">
    <location>
        <begin position="19"/>
        <end position="68"/>
    </location>
</feature>
<dbReference type="Pfam" id="PF10615">
    <property type="entry name" value="DUF2470"/>
    <property type="match status" value="1"/>
</dbReference>
<dbReference type="Pfam" id="PF14934">
    <property type="entry name" value="TMEM254"/>
    <property type="match status" value="1"/>
</dbReference>
<dbReference type="Gene3D" id="3.20.180.10">
    <property type="entry name" value="PNP-oxidase-like"/>
    <property type="match status" value="1"/>
</dbReference>
<dbReference type="OrthoDB" id="5553410at2759"/>
<evidence type="ECO:0000313" key="4">
    <source>
        <dbReference type="Proteomes" id="UP001150538"/>
    </source>
</evidence>
<feature type="transmembrane region" description="Helical" evidence="1">
    <location>
        <begin position="163"/>
        <end position="180"/>
    </location>
</feature>
<organism evidence="3 4">
    <name type="scientific">Mycoemilia scoparia</name>
    <dbReference type="NCBI Taxonomy" id="417184"/>
    <lineage>
        <taxon>Eukaryota</taxon>
        <taxon>Fungi</taxon>
        <taxon>Fungi incertae sedis</taxon>
        <taxon>Zoopagomycota</taxon>
        <taxon>Kickxellomycotina</taxon>
        <taxon>Kickxellomycetes</taxon>
        <taxon>Kickxellales</taxon>
        <taxon>Kickxellaceae</taxon>
        <taxon>Mycoemilia</taxon>
    </lineage>
</organism>
<gene>
    <name evidence="3" type="ORF">H4219_004948</name>
</gene>
<name>A0A9W7ZVL1_9FUNG</name>
<evidence type="ECO:0000256" key="1">
    <source>
        <dbReference type="SAM" id="Phobius"/>
    </source>
</evidence>
<dbReference type="EMBL" id="JANBPU010000221">
    <property type="protein sequence ID" value="KAJ1914059.1"/>
    <property type="molecule type" value="Genomic_DNA"/>
</dbReference>
<proteinExistence type="predicted"/>
<dbReference type="InterPro" id="IPR028110">
    <property type="entry name" value="TMEM254"/>
</dbReference>
<accession>A0A9W7ZVL1</accession>
<dbReference type="Proteomes" id="UP001150538">
    <property type="component" value="Unassembled WGS sequence"/>
</dbReference>
<dbReference type="AlphaFoldDB" id="A0A9W7ZVL1"/>
<evidence type="ECO:0000259" key="2">
    <source>
        <dbReference type="Pfam" id="PF10615"/>
    </source>
</evidence>
<dbReference type="InterPro" id="IPR037119">
    <property type="entry name" value="Haem_oxidase_HugZ-like_sf"/>
</dbReference>
<dbReference type="InterPro" id="IPR019595">
    <property type="entry name" value="DUF2470"/>
</dbReference>
<feature type="transmembrane region" description="Helical" evidence="1">
    <location>
        <begin position="247"/>
        <end position="265"/>
    </location>
</feature>